<sequence length="49" mass="5138">MSAPSGDLVMNVEVLAGVHDRFDAEHSDPTGTSVGDDGENRDGFAHVEP</sequence>
<proteinExistence type="predicted"/>
<protein>
    <submittedName>
        <fullName evidence="2">Uncharacterized protein</fullName>
    </submittedName>
</protein>
<comment type="caution">
    <text evidence="2">The sequence shown here is derived from an EMBL/GenBank/DDBJ whole genome shotgun (WGS) entry which is preliminary data.</text>
</comment>
<keyword evidence="3" id="KW-1185">Reference proteome</keyword>
<name>A0A840WHR5_9ACTN</name>
<evidence type="ECO:0000313" key="2">
    <source>
        <dbReference type="EMBL" id="MBB5491455.1"/>
    </source>
</evidence>
<feature type="compositionally biased region" description="Basic and acidic residues" evidence="1">
    <location>
        <begin position="38"/>
        <end position="49"/>
    </location>
</feature>
<dbReference type="Proteomes" id="UP000579647">
    <property type="component" value="Unassembled WGS sequence"/>
</dbReference>
<feature type="region of interest" description="Disordered" evidence="1">
    <location>
        <begin position="20"/>
        <end position="49"/>
    </location>
</feature>
<gene>
    <name evidence="2" type="ORF">HNR07_002592</name>
</gene>
<evidence type="ECO:0000256" key="1">
    <source>
        <dbReference type="SAM" id="MobiDB-lite"/>
    </source>
</evidence>
<evidence type="ECO:0000313" key="3">
    <source>
        <dbReference type="Proteomes" id="UP000579647"/>
    </source>
</evidence>
<reference evidence="2 3" key="1">
    <citation type="submission" date="2020-08" db="EMBL/GenBank/DDBJ databases">
        <title>Sequencing the genomes of 1000 actinobacteria strains.</title>
        <authorList>
            <person name="Klenk H.-P."/>
        </authorList>
    </citation>
    <scope>NUCLEOTIDE SEQUENCE [LARGE SCALE GENOMIC DNA]</scope>
    <source>
        <strain evidence="2 3">DSM 44598</strain>
    </source>
</reference>
<organism evidence="2 3">
    <name type="scientific">Nocardiopsis metallicus</name>
    <dbReference type="NCBI Taxonomy" id="179819"/>
    <lineage>
        <taxon>Bacteria</taxon>
        <taxon>Bacillati</taxon>
        <taxon>Actinomycetota</taxon>
        <taxon>Actinomycetes</taxon>
        <taxon>Streptosporangiales</taxon>
        <taxon>Nocardiopsidaceae</taxon>
        <taxon>Nocardiopsis</taxon>
    </lineage>
</organism>
<dbReference type="EMBL" id="JACHDO010000001">
    <property type="protein sequence ID" value="MBB5491455.1"/>
    <property type="molecule type" value="Genomic_DNA"/>
</dbReference>
<dbReference type="AlphaFoldDB" id="A0A840WHR5"/>
<dbReference type="RefSeq" id="WP_184365143.1">
    <property type="nucleotide sequence ID" value="NZ_BAAAKM010000120.1"/>
</dbReference>
<accession>A0A840WHR5</accession>